<dbReference type="InterPro" id="IPR029033">
    <property type="entry name" value="His_PPase_superfam"/>
</dbReference>
<dbReference type="Proteomes" id="UP000265419">
    <property type="component" value="Unassembled WGS sequence"/>
</dbReference>
<evidence type="ECO:0000313" key="1">
    <source>
        <dbReference type="EMBL" id="RII41816.1"/>
    </source>
</evidence>
<gene>
    <name evidence="1" type="ORF">DWB68_10480</name>
</gene>
<dbReference type="SUPFAM" id="SSF53254">
    <property type="entry name" value="Phosphoglycerate mutase-like"/>
    <property type="match status" value="1"/>
</dbReference>
<accession>A0A399JH79</accession>
<dbReference type="RefSeq" id="WP_119425091.1">
    <property type="nucleotide sequence ID" value="NZ_QQXK01000020.1"/>
</dbReference>
<protein>
    <submittedName>
        <fullName evidence="1">Histidine phosphatase family protein</fullName>
    </submittedName>
</protein>
<organism evidence="1 2">
    <name type="scientific">Galactobacter valiniphilus</name>
    <dbReference type="NCBI Taxonomy" id="2676122"/>
    <lineage>
        <taxon>Bacteria</taxon>
        <taxon>Bacillati</taxon>
        <taxon>Actinomycetota</taxon>
        <taxon>Actinomycetes</taxon>
        <taxon>Micrococcales</taxon>
        <taxon>Micrococcaceae</taxon>
        <taxon>Galactobacter</taxon>
    </lineage>
</organism>
<dbReference type="AlphaFoldDB" id="A0A399JH79"/>
<proteinExistence type="predicted"/>
<reference evidence="1 2" key="1">
    <citation type="submission" date="2018-07" db="EMBL/GenBank/DDBJ databases">
        <title>Arthrobacter sp. nov., isolated from raw cow's milk with high bacterial count.</title>
        <authorList>
            <person name="Hahne J."/>
            <person name="Isele D."/>
            <person name="Lipski A."/>
        </authorList>
    </citation>
    <scope>NUCLEOTIDE SEQUENCE [LARGE SCALE GENOMIC DNA]</scope>
    <source>
        <strain evidence="1 2">JZ R-35</strain>
    </source>
</reference>
<name>A0A399JH79_9MICC</name>
<dbReference type="Gene3D" id="3.40.50.1240">
    <property type="entry name" value="Phosphoglycerate mutase-like"/>
    <property type="match status" value="1"/>
</dbReference>
<evidence type="ECO:0000313" key="2">
    <source>
        <dbReference type="Proteomes" id="UP000265419"/>
    </source>
</evidence>
<keyword evidence="2" id="KW-1185">Reference proteome</keyword>
<comment type="caution">
    <text evidence="1">The sequence shown here is derived from an EMBL/GenBank/DDBJ whole genome shotgun (WGS) entry which is preliminary data.</text>
</comment>
<sequence>MSTPARHTLLILRHAKAEAPWGTPDRERGLTERGGVQSRWIGDLLARRGELLPDGALVSDARRTRATYAWVASRLGEAAPSAYLDERLYDAPASRVLASINETPETVSTLIVVAHQPAVQEVVLRLASPDSDAEAIMEASWDYPTAGLAVFEVPGEWATLDGRDAKLLEYLVPPREG</sequence>
<dbReference type="EMBL" id="QQXK01000020">
    <property type="protein sequence ID" value="RII41816.1"/>
    <property type="molecule type" value="Genomic_DNA"/>
</dbReference>